<dbReference type="CDD" id="cd02248">
    <property type="entry name" value="Peptidase_C1A"/>
    <property type="match status" value="1"/>
</dbReference>
<dbReference type="InterPro" id="IPR038765">
    <property type="entry name" value="Papain-like_cys_pep_sf"/>
</dbReference>
<feature type="chain" id="PRO_5046029162" evidence="4">
    <location>
        <begin position="19"/>
        <end position="322"/>
    </location>
</feature>
<protein>
    <submittedName>
        <fullName evidence="7">Uncharacterized protein</fullName>
    </submittedName>
</protein>
<proteinExistence type="inferred from homology"/>
<feature type="signal peptide" evidence="4">
    <location>
        <begin position="1"/>
        <end position="18"/>
    </location>
</feature>
<evidence type="ECO:0000259" key="5">
    <source>
        <dbReference type="SMART" id="SM00645"/>
    </source>
</evidence>
<gene>
    <name evidence="7" type="ORF">TeGR_g1795</name>
</gene>
<keyword evidence="2" id="KW-0865">Zymogen</keyword>
<evidence type="ECO:0000259" key="6">
    <source>
        <dbReference type="SMART" id="SM00848"/>
    </source>
</evidence>
<feature type="domain" description="Cathepsin propeptide inhibitor" evidence="6">
    <location>
        <begin position="24"/>
        <end position="84"/>
    </location>
</feature>
<evidence type="ECO:0000256" key="3">
    <source>
        <dbReference type="ARBA" id="ARBA00023157"/>
    </source>
</evidence>
<reference evidence="7 8" key="1">
    <citation type="journal article" date="2023" name="Commun. Biol.">
        <title>Genome analysis of Parmales, the sister group of diatoms, reveals the evolutionary specialization of diatoms from phago-mixotrophs to photoautotrophs.</title>
        <authorList>
            <person name="Ban H."/>
            <person name="Sato S."/>
            <person name="Yoshikawa S."/>
            <person name="Yamada K."/>
            <person name="Nakamura Y."/>
            <person name="Ichinomiya M."/>
            <person name="Sato N."/>
            <person name="Blanc-Mathieu R."/>
            <person name="Endo H."/>
            <person name="Kuwata A."/>
            <person name="Ogata H."/>
        </authorList>
    </citation>
    <scope>NUCLEOTIDE SEQUENCE [LARGE SCALE GENOMIC DNA]</scope>
</reference>
<dbReference type="InterPro" id="IPR000169">
    <property type="entry name" value="Pept_cys_AS"/>
</dbReference>
<evidence type="ECO:0000256" key="1">
    <source>
        <dbReference type="ARBA" id="ARBA00008455"/>
    </source>
</evidence>
<dbReference type="Pfam" id="PF00112">
    <property type="entry name" value="Peptidase_C1"/>
    <property type="match status" value="1"/>
</dbReference>
<dbReference type="EMBL" id="BRYB01002267">
    <property type="protein sequence ID" value="GMI42143.1"/>
    <property type="molecule type" value="Genomic_DNA"/>
</dbReference>
<dbReference type="PANTHER" id="PTHR12411">
    <property type="entry name" value="CYSTEINE PROTEASE FAMILY C1-RELATED"/>
    <property type="match status" value="1"/>
</dbReference>
<dbReference type="InterPro" id="IPR000668">
    <property type="entry name" value="Peptidase_C1A_C"/>
</dbReference>
<organism evidence="7 8">
    <name type="scientific">Tetraparma gracilis</name>
    <dbReference type="NCBI Taxonomy" id="2962635"/>
    <lineage>
        <taxon>Eukaryota</taxon>
        <taxon>Sar</taxon>
        <taxon>Stramenopiles</taxon>
        <taxon>Ochrophyta</taxon>
        <taxon>Bolidophyceae</taxon>
        <taxon>Parmales</taxon>
        <taxon>Triparmaceae</taxon>
        <taxon>Tetraparma</taxon>
    </lineage>
</organism>
<dbReference type="Gene3D" id="3.90.70.10">
    <property type="entry name" value="Cysteine proteinases"/>
    <property type="match status" value="1"/>
</dbReference>
<keyword evidence="3" id="KW-1015">Disulfide bond</keyword>
<dbReference type="InterPro" id="IPR013201">
    <property type="entry name" value="Prot_inhib_I29"/>
</dbReference>
<dbReference type="PROSITE" id="PS00139">
    <property type="entry name" value="THIOL_PROTEASE_CYS"/>
    <property type="match status" value="1"/>
</dbReference>
<evidence type="ECO:0000256" key="2">
    <source>
        <dbReference type="ARBA" id="ARBA00023145"/>
    </source>
</evidence>
<dbReference type="InterPro" id="IPR039417">
    <property type="entry name" value="Peptidase_C1A_papain-like"/>
</dbReference>
<feature type="domain" description="Peptidase C1A papain C-terminal" evidence="5">
    <location>
        <begin position="111"/>
        <end position="318"/>
    </location>
</feature>
<accession>A0ABQ6N807</accession>
<comment type="caution">
    <text evidence="7">The sequence shown here is derived from an EMBL/GenBank/DDBJ whole genome shotgun (WGS) entry which is preliminary data.</text>
</comment>
<evidence type="ECO:0000256" key="4">
    <source>
        <dbReference type="SAM" id="SignalP"/>
    </source>
</evidence>
<dbReference type="SMART" id="SM00645">
    <property type="entry name" value="Pept_C1"/>
    <property type="match status" value="1"/>
</dbReference>
<dbReference type="SMART" id="SM00848">
    <property type="entry name" value="Inhibitor_I29"/>
    <property type="match status" value="1"/>
</dbReference>
<comment type="similarity">
    <text evidence="1">Belongs to the peptidase C1 family.</text>
</comment>
<keyword evidence="8" id="KW-1185">Reference proteome</keyword>
<keyword evidence="4" id="KW-0732">Signal</keyword>
<dbReference type="Pfam" id="PF08246">
    <property type="entry name" value="Inhibitor_I29"/>
    <property type="match status" value="1"/>
</dbReference>
<name>A0ABQ6N807_9STRA</name>
<sequence>MKFTAAAVLAASMSVASAASQSEFSEFMTKYRKAYQTPAEHQNRLEIFEKNLAIIEERNAAEIAAGGEAVHGINEFADLHPDEFRSMFLGSDVSLKTGDRQIMEDLPPYDASEEVDWTGVLTTPVKNQRQCGSCWAFSATEQLESDIMRNTQTTLELSPQQTVSCDKTSQGCNGGWTESAYKYMMNAGGVEQESDYPYRSWIGNSGTCKADSSKAAATLTGFTTVSGEDNMASYVQSTGPLSVCLDASTWNSYTGGVMRVCGNSVDHCVQAVGVLPDSTTGYWKVRNSWGGSWGEDGTIRLAFGGNTCDITNDPTWTDATLV</sequence>
<evidence type="ECO:0000313" key="8">
    <source>
        <dbReference type="Proteomes" id="UP001165060"/>
    </source>
</evidence>
<evidence type="ECO:0000313" key="7">
    <source>
        <dbReference type="EMBL" id="GMI42143.1"/>
    </source>
</evidence>
<dbReference type="InterPro" id="IPR013128">
    <property type="entry name" value="Peptidase_C1A"/>
</dbReference>
<dbReference type="Proteomes" id="UP001165060">
    <property type="component" value="Unassembled WGS sequence"/>
</dbReference>
<dbReference type="SUPFAM" id="SSF54001">
    <property type="entry name" value="Cysteine proteinases"/>
    <property type="match status" value="1"/>
</dbReference>